<dbReference type="GeneID" id="25730855"/>
<reference evidence="2 3" key="1">
    <citation type="journal article" date="2013" name="BMC Genomics">
        <title>Reconstruction of the lipid metabolism for the microalga Monoraphidium neglectum from its genome sequence reveals characteristics suitable for biofuel production.</title>
        <authorList>
            <person name="Bogen C."/>
            <person name="Al-Dilaimi A."/>
            <person name="Albersmeier A."/>
            <person name="Wichmann J."/>
            <person name="Grundmann M."/>
            <person name="Rupp O."/>
            <person name="Lauersen K.J."/>
            <person name="Blifernez-Klassen O."/>
            <person name="Kalinowski J."/>
            <person name="Goesmann A."/>
            <person name="Mussgnug J.H."/>
            <person name="Kruse O."/>
        </authorList>
    </citation>
    <scope>NUCLEOTIDE SEQUENCE [LARGE SCALE GENOMIC DNA]</scope>
    <source>
        <strain evidence="2 3">SAG 48.87</strain>
    </source>
</reference>
<feature type="compositionally biased region" description="Low complexity" evidence="1">
    <location>
        <begin position="60"/>
        <end position="75"/>
    </location>
</feature>
<dbReference type="RefSeq" id="XP_013893584.1">
    <property type="nucleotide sequence ID" value="XM_014038130.1"/>
</dbReference>
<organism evidence="2 3">
    <name type="scientific">Monoraphidium neglectum</name>
    <dbReference type="NCBI Taxonomy" id="145388"/>
    <lineage>
        <taxon>Eukaryota</taxon>
        <taxon>Viridiplantae</taxon>
        <taxon>Chlorophyta</taxon>
        <taxon>core chlorophytes</taxon>
        <taxon>Chlorophyceae</taxon>
        <taxon>CS clade</taxon>
        <taxon>Sphaeropleales</taxon>
        <taxon>Selenastraceae</taxon>
        <taxon>Monoraphidium</taxon>
    </lineage>
</organism>
<dbReference type="Proteomes" id="UP000054498">
    <property type="component" value="Unassembled WGS sequence"/>
</dbReference>
<evidence type="ECO:0000256" key="1">
    <source>
        <dbReference type="SAM" id="MobiDB-lite"/>
    </source>
</evidence>
<dbReference type="AlphaFoldDB" id="A0A0D2LSC2"/>
<gene>
    <name evidence="2" type="ORF">MNEG_13397</name>
</gene>
<protein>
    <submittedName>
        <fullName evidence="2">Uncharacterized protein</fullName>
    </submittedName>
</protein>
<name>A0A0D2LSC2_9CHLO</name>
<sequence>MPADYFSAVDLDLQRLIPLVWTEQTEVAAASPGLGTGPSSGAAPAAAPHVGTLKGKRGPRPGAERAAAPPSAERSAAASVAEAAAAAAAAAEAAAAAAARAALAGPAGGQGRAPRIVVKLPKAMAARAGGPAAAGGLGPANAGVQKRLTLKVGAGTPMPGGAW</sequence>
<keyword evidence="3" id="KW-1185">Reference proteome</keyword>
<dbReference type="KEGG" id="mng:MNEG_13397"/>
<feature type="region of interest" description="Disordered" evidence="1">
    <location>
        <begin position="31"/>
        <end position="75"/>
    </location>
</feature>
<dbReference type="EMBL" id="KK104019">
    <property type="protein sequence ID" value="KIY94564.1"/>
    <property type="molecule type" value="Genomic_DNA"/>
</dbReference>
<proteinExistence type="predicted"/>
<accession>A0A0D2LSC2</accession>
<evidence type="ECO:0000313" key="3">
    <source>
        <dbReference type="Proteomes" id="UP000054498"/>
    </source>
</evidence>
<feature type="compositionally biased region" description="Low complexity" evidence="1">
    <location>
        <begin position="31"/>
        <end position="48"/>
    </location>
</feature>
<evidence type="ECO:0000313" key="2">
    <source>
        <dbReference type="EMBL" id="KIY94564.1"/>
    </source>
</evidence>